<evidence type="ECO:0000313" key="7">
    <source>
        <dbReference type="EMBL" id="CAK0797779.1"/>
    </source>
</evidence>
<dbReference type="PANTHER" id="PTHR43310">
    <property type="entry name" value="SULFATE TRANSPORTER YBAR-RELATED"/>
    <property type="match status" value="1"/>
</dbReference>
<feature type="domain" description="SLC26A/SulP transporter" evidence="6">
    <location>
        <begin position="198"/>
        <end position="496"/>
    </location>
</feature>
<dbReference type="InterPro" id="IPR011547">
    <property type="entry name" value="SLC26A/SulP_dom"/>
</dbReference>
<protein>
    <recommendedName>
        <fullName evidence="6">SLC26A/SulP transporter domain-containing protein</fullName>
    </recommendedName>
</protein>
<dbReference type="PANTHER" id="PTHR43310:SF1">
    <property type="entry name" value="SULFATE TRANSPORTER YBAR-RELATED"/>
    <property type="match status" value="1"/>
</dbReference>
<dbReference type="InterPro" id="IPR052706">
    <property type="entry name" value="Membrane-Transporter-like"/>
</dbReference>
<evidence type="ECO:0000259" key="6">
    <source>
        <dbReference type="Pfam" id="PF00916"/>
    </source>
</evidence>
<accession>A0ABN9Q0Z3</accession>
<feature type="transmembrane region" description="Helical" evidence="5">
    <location>
        <begin position="300"/>
        <end position="318"/>
    </location>
</feature>
<feature type="transmembrane region" description="Helical" evidence="5">
    <location>
        <begin position="6"/>
        <end position="27"/>
    </location>
</feature>
<feature type="transmembrane region" description="Helical" evidence="5">
    <location>
        <begin position="267"/>
        <end position="288"/>
    </location>
</feature>
<evidence type="ECO:0000313" key="8">
    <source>
        <dbReference type="Proteomes" id="UP001189429"/>
    </source>
</evidence>
<feature type="transmembrane region" description="Helical" evidence="5">
    <location>
        <begin position="421"/>
        <end position="441"/>
    </location>
</feature>
<keyword evidence="4 5" id="KW-0472">Membrane</keyword>
<comment type="caution">
    <text evidence="7">The sequence shown here is derived from an EMBL/GenBank/DDBJ whole genome shotgun (WGS) entry which is preliminary data.</text>
</comment>
<feature type="transmembrane region" description="Helical" evidence="5">
    <location>
        <begin position="368"/>
        <end position="388"/>
    </location>
</feature>
<name>A0ABN9Q0Z3_9DINO</name>
<dbReference type="EMBL" id="CAUYUJ010001818">
    <property type="protein sequence ID" value="CAK0797779.1"/>
    <property type="molecule type" value="Genomic_DNA"/>
</dbReference>
<evidence type="ECO:0000256" key="1">
    <source>
        <dbReference type="ARBA" id="ARBA00004141"/>
    </source>
</evidence>
<dbReference type="Pfam" id="PF00916">
    <property type="entry name" value="Sulfate_transp"/>
    <property type="match status" value="1"/>
</dbReference>
<gene>
    <name evidence="7" type="ORF">PCOR1329_LOCUS6767</name>
</gene>
<keyword evidence="8" id="KW-1185">Reference proteome</keyword>
<sequence length="507" mass="53259">MGFEAVGVRCARGSIIVFVATCLLATVTGSEALSPKKAGGRSAGGGDEVAYEGAWSAGDESPSRLNGSTDLDRIARLSAKRRWEHFPHSLFNSSAPHVFRGQLPKFVNSAGEHGEEPNALDWILVSVCASLPLLIYGVVRVWEGPDASGEHAREARQARRPRIGSLYRLHDQAGSKMTPVSLLMQAFESDLAEGTPSQNVIAGFTVALAMIPNVVSFSFITETSPANGLWACAFMSISTSLIGGRPGTVSGVSVGTATVLANISTSYNMGGLAPMALCVFGAGAMQIFLGSLRVSRLMTLIPHPVMIGFVNGLALVMLRSQLRHFHEYADGDWVSYSTFVGMMVAVGVSMSVAVAWKKVPGGGKAIPAALAALAITTLFSFVVPTTTIGDVAGSGMLEIGFGKIPKWDFPPVGMEWDNHGLIFQAFTLSFHLALVGLLESLMTQALVDQITGTSGSMRRECFAQGGLLCILASLFGTQGGCALLGPSLLNVSSGGRGVPVWPPCHLA</sequence>
<proteinExistence type="predicted"/>
<keyword evidence="3 5" id="KW-1133">Transmembrane helix</keyword>
<evidence type="ECO:0000256" key="5">
    <source>
        <dbReference type="SAM" id="Phobius"/>
    </source>
</evidence>
<evidence type="ECO:0000256" key="2">
    <source>
        <dbReference type="ARBA" id="ARBA00022692"/>
    </source>
</evidence>
<feature type="transmembrane region" description="Helical" evidence="5">
    <location>
        <begin position="333"/>
        <end position="356"/>
    </location>
</feature>
<keyword evidence="2 5" id="KW-0812">Transmembrane</keyword>
<evidence type="ECO:0000256" key="3">
    <source>
        <dbReference type="ARBA" id="ARBA00022989"/>
    </source>
</evidence>
<comment type="subcellular location">
    <subcellularLocation>
        <location evidence="1">Membrane</location>
        <topology evidence="1">Multi-pass membrane protein</topology>
    </subcellularLocation>
</comment>
<dbReference type="Proteomes" id="UP001189429">
    <property type="component" value="Unassembled WGS sequence"/>
</dbReference>
<feature type="transmembrane region" description="Helical" evidence="5">
    <location>
        <begin position="200"/>
        <end position="221"/>
    </location>
</feature>
<feature type="transmembrane region" description="Helical" evidence="5">
    <location>
        <begin position="462"/>
        <end position="485"/>
    </location>
</feature>
<reference evidence="7" key="1">
    <citation type="submission" date="2023-10" db="EMBL/GenBank/DDBJ databases">
        <authorList>
            <person name="Chen Y."/>
            <person name="Shah S."/>
            <person name="Dougan E. K."/>
            <person name="Thang M."/>
            <person name="Chan C."/>
        </authorList>
    </citation>
    <scope>NUCLEOTIDE SEQUENCE [LARGE SCALE GENOMIC DNA]</scope>
</reference>
<organism evidence="7 8">
    <name type="scientific">Prorocentrum cordatum</name>
    <dbReference type="NCBI Taxonomy" id="2364126"/>
    <lineage>
        <taxon>Eukaryota</taxon>
        <taxon>Sar</taxon>
        <taxon>Alveolata</taxon>
        <taxon>Dinophyceae</taxon>
        <taxon>Prorocentrales</taxon>
        <taxon>Prorocentraceae</taxon>
        <taxon>Prorocentrum</taxon>
    </lineage>
</organism>
<evidence type="ECO:0000256" key="4">
    <source>
        <dbReference type="ARBA" id="ARBA00023136"/>
    </source>
</evidence>